<dbReference type="RefSeq" id="WP_377773683.1">
    <property type="nucleotide sequence ID" value="NZ_JBHUHO010000033.1"/>
</dbReference>
<name>A0ABW4YMS8_9BACL</name>
<comment type="caution">
    <text evidence="6">The sequence shown here is derived from an EMBL/GenBank/DDBJ whole genome shotgun (WGS) entry which is preliminary data.</text>
</comment>
<evidence type="ECO:0000256" key="3">
    <source>
        <dbReference type="ARBA" id="ARBA00022676"/>
    </source>
</evidence>
<dbReference type="Gene3D" id="3.90.550.10">
    <property type="entry name" value="Spore Coat Polysaccharide Biosynthesis Protein SpsA, Chain A"/>
    <property type="match status" value="1"/>
</dbReference>
<accession>A0ABW4YMS8</accession>
<keyword evidence="3 6" id="KW-0328">Glycosyltransferase</keyword>
<keyword evidence="4 6" id="KW-0808">Transferase</keyword>
<dbReference type="EC" id="2.4.-.-" evidence="6"/>
<proteinExistence type="inferred from homology"/>
<dbReference type="Proteomes" id="UP001597362">
    <property type="component" value="Unassembled WGS sequence"/>
</dbReference>
<comment type="pathway">
    <text evidence="1">Cell wall biogenesis; cell wall polysaccharide biosynthesis.</text>
</comment>
<evidence type="ECO:0000256" key="2">
    <source>
        <dbReference type="ARBA" id="ARBA00006739"/>
    </source>
</evidence>
<sequence length="296" mass="34542">MNSTITIVMLSWNRRNDVRESLNRIRQIQYSPIEVIIVDNASSDETPEMISNEFPEVQLIALSENIGIEAYNKGFEAAKGKYIVIIDDDSFPAFDAINKMVERFEEDPLLGAVAFDVRNFYHYDEVSVTTAVQAQTEAISSQYFMSFNGAGVGIRAELFREIGYYPGEFFLYNNEMDTAFRIWDKGYHIKFFSDIVSYHKYSPVNRTSWRAPFYYTRNAFWLVWKYYKFGKCLKTTLLLIYLCICNSIEQRTTVYLKAMFSAFKDIDKLKGKRKPVNSVIADGLRVPFDTFFTFYR</sequence>
<dbReference type="EMBL" id="JBHUHO010000033">
    <property type="protein sequence ID" value="MFD2116978.1"/>
    <property type="molecule type" value="Genomic_DNA"/>
</dbReference>
<gene>
    <name evidence="6" type="ORF">ACFSJH_14710</name>
</gene>
<evidence type="ECO:0000259" key="5">
    <source>
        <dbReference type="Pfam" id="PF00535"/>
    </source>
</evidence>
<organism evidence="6 7">
    <name type="scientific">Paenibacillus yanchengensis</name>
    <dbReference type="NCBI Taxonomy" id="2035833"/>
    <lineage>
        <taxon>Bacteria</taxon>
        <taxon>Bacillati</taxon>
        <taxon>Bacillota</taxon>
        <taxon>Bacilli</taxon>
        <taxon>Bacillales</taxon>
        <taxon>Paenibacillaceae</taxon>
        <taxon>Paenibacillus</taxon>
    </lineage>
</organism>
<comment type="similarity">
    <text evidence="2">Belongs to the glycosyltransferase 2 family.</text>
</comment>
<protein>
    <submittedName>
        <fullName evidence="6">Glycosyltransferase family 2 protein</fullName>
        <ecNumber evidence="6">2.4.-.-</ecNumber>
    </submittedName>
</protein>
<evidence type="ECO:0000313" key="7">
    <source>
        <dbReference type="Proteomes" id="UP001597362"/>
    </source>
</evidence>
<keyword evidence="7" id="KW-1185">Reference proteome</keyword>
<dbReference type="PANTHER" id="PTHR43179:SF12">
    <property type="entry name" value="GALACTOFURANOSYLTRANSFERASE GLFT2"/>
    <property type="match status" value="1"/>
</dbReference>
<reference evidence="7" key="1">
    <citation type="journal article" date="2019" name="Int. J. Syst. Evol. Microbiol.">
        <title>The Global Catalogue of Microorganisms (GCM) 10K type strain sequencing project: providing services to taxonomists for standard genome sequencing and annotation.</title>
        <authorList>
            <consortium name="The Broad Institute Genomics Platform"/>
            <consortium name="The Broad Institute Genome Sequencing Center for Infectious Disease"/>
            <person name="Wu L."/>
            <person name="Ma J."/>
        </authorList>
    </citation>
    <scope>NUCLEOTIDE SEQUENCE [LARGE SCALE GENOMIC DNA]</scope>
    <source>
        <strain evidence="7">GH52</strain>
    </source>
</reference>
<evidence type="ECO:0000313" key="6">
    <source>
        <dbReference type="EMBL" id="MFD2116978.1"/>
    </source>
</evidence>
<dbReference type="PANTHER" id="PTHR43179">
    <property type="entry name" value="RHAMNOSYLTRANSFERASE WBBL"/>
    <property type="match status" value="1"/>
</dbReference>
<feature type="domain" description="Glycosyltransferase 2-like" evidence="5">
    <location>
        <begin position="6"/>
        <end position="145"/>
    </location>
</feature>
<evidence type="ECO:0000256" key="4">
    <source>
        <dbReference type="ARBA" id="ARBA00022679"/>
    </source>
</evidence>
<dbReference type="InterPro" id="IPR001173">
    <property type="entry name" value="Glyco_trans_2-like"/>
</dbReference>
<evidence type="ECO:0000256" key="1">
    <source>
        <dbReference type="ARBA" id="ARBA00004776"/>
    </source>
</evidence>
<dbReference type="GO" id="GO:0016757">
    <property type="term" value="F:glycosyltransferase activity"/>
    <property type="evidence" value="ECO:0007669"/>
    <property type="project" value="UniProtKB-KW"/>
</dbReference>
<dbReference type="Pfam" id="PF00535">
    <property type="entry name" value="Glycos_transf_2"/>
    <property type="match status" value="1"/>
</dbReference>
<dbReference type="SUPFAM" id="SSF53448">
    <property type="entry name" value="Nucleotide-diphospho-sugar transferases"/>
    <property type="match status" value="1"/>
</dbReference>
<dbReference type="InterPro" id="IPR029044">
    <property type="entry name" value="Nucleotide-diphossugar_trans"/>
</dbReference>